<dbReference type="OrthoDB" id="9774199at2"/>
<dbReference type="GO" id="GO:0005737">
    <property type="term" value="C:cytoplasm"/>
    <property type="evidence" value="ECO:0007669"/>
    <property type="project" value="TreeGrafter"/>
</dbReference>
<dbReference type="RefSeq" id="WP_014779448.1">
    <property type="nucleotide sequence ID" value="NC_018012.1"/>
</dbReference>
<dbReference type="Gene3D" id="3.40.50.720">
    <property type="entry name" value="NAD(P)-binding Rossmann-like Domain"/>
    <property type="match status" value="1"/>
</dbReference>
<organism evidence="3 4">
    <name type="scientific">Thiocystis violascens (strain ATCC 17096 / DSM 198 / 6111)</name>
    <name type="common">Chromatium violascens</name>
    <dbReference type="NCBI Taxonomy" id="765911"/>
    <lineage>
        <taxon>Bacteria</taxon>
        <taxon>Pseudomonadati</taxon>
        <taxon>Pseudomonadota</taxon>
        <taxon>Gammaproteobacteria</taxon>
        <taxon>Chromatiales</taxon>
        <taxon>Chromatiaceae</taxon>
        <taxon>Thiocystis</taxon>
    </lineage>
</organism>
<protein>
    <submittedName>
        <fullName evidence="3">Putative nucleoside-diphosphate sugar epimerase</fullName>
    </submittedName>
</protein>
<dbReference type="AlphaFoldDB" id="I3YDG7"/>
<sequence>MTDSTALKQTIPQKSGQDSAGQAAGLPALCLVFGASGYIGSHLVPYLLGEGFSVRACSRNPAVLEARGWPGVGIVGADALVPETLAAALAGVEVAYYLVHSMSAGRDFGRLDLEAARHFAQAAGVAGVRRIVYLGGLVPDDAQSEHIVSRRDTGVVLRGGPVPVTEIRAGIIVGPGSAAFEVMRDLVYHLPAMITPRWVSAKSPPIALENLLRYLARVPWMEETAARSFDAAGPETLTYAEMMRILAEEAGKRPPWIIPVPVLTPQLSAYWLRFITSVPTPIARALIEGLRHDFYARDEELRRLVPQPLLGFRDAVRAAFEIERRGAVVSRWVEGAFAVRHQQIDYAYYAKRASGSAETAADPAAVWRVVAAIGGDNRYYYLNTLWSIREWMDWIVGGPGLQRGRRHAEEVRTGDRIDYWTVMGAEPERRLSLAFGMRAPGAGVLEFELEPLTTGGTRLTATAYWHPAGVWGLLYWYSLEPLHRRLFKGLTREICRRAEQDIRAQRNRQNRSQTR</sequence>
<evidence type="ECO:0000256" key="1">
    <source>
        <dbReference type="SAM" id="MobiDB-lite"/>
    </source>
</evidence>
<feature type="domain" description="NAD(P)-binding" evidence="2">
    <location>
        <begin position="34"/>
        <end position="141"/>
    </location>
</feature>
<reference evidence="3 4" key="1">
    <citation type="submission" date="2012-06" db="EMBL/GenBank/DDBJ databases">
        <title>Complete sequence of Thiocystis violascens DSM 198.</title>
        <authorList>
            <consortium name="US DOE Joint Genome Institute"/>
            <person name="Lucas S."/>
            <person name="Han J."/>
            <person name="Lapidus A."/>
            <person name="Cheng J.-F."/>
            <person name="Goodwin L."/>
            <person name="Pitluck S."/>
            <person name="Peters L."/>
            <person name="Ovchinnikova G."/>
            <person name="Teshima H."/>
            <person name="Detter J.C."/>
            <person name="Han C."/>
            <person name="Tapia R."/>
            <person name="Land M."/>
            <person name="Hauser L."/>
            <person name="Kyrpides N."/>
            <person name="Ivanova N."/>
            <person name="Pagani I."/>
            <person name="Vogl K."/>
            <person name="Liu Z."/>
            <person name="Frigaard N.-U."/>
            <person name="Bryant D."/>
            <person name="Woyke T."/>
        </authorList>
    </citation>
    <scope>NUCLEOTIDE SEQUENCE [LARGE SCALE GENOMIC DNA]</scope>
    <source>
        <strain evidence="4">ATCC 17096 / DSM 198 / 6111</strain>
    </source>
</reference>
<dbReference type="EMBL" id="CP003154">
    <property type="protein sequence ID" value="AFL75035.1"/>
    <property type="molecule type" value="Genomic_DNA"/>
</dbReference>
<gene>
    <name evidence="3" type="ordered locus">Thivi_3158</name>
</gene>
<dbReference type="PANTHER" id="PTHR48079">
    <property type="entry name" value="PROTEIN YEEZ"/>
    <property type="match status" value="1"/>
</dbReference>
<feature type="region of interest" description="Disordered" evidence="1">
    <location>
        <begin position="1"/>
        <end position="20"/>
    </location>
</feature>
<dbReference type="Pfam" id="PF11066">
    <property type="entry name" value="DUF2867"/>
    <property type="match status" value="1"/>
</dbReference>
<name>I3YDG7_THIV6</name>
<dbReference type="InterPro" id="IPR021295">
    <property type="entry name" value="DUF2867"/>
</dbReference>
<dbReference type="SUPFAM" id="SSF55961">
    <property type="entry name" value="Bet v1-like"/>
    <property type="match status" value="1"/>
</dbReference>
<dbReference type="STRING" id="765911.Thivi_3158"/>
<dbReference type="InterPro" id="IPR023393">
    <property type="entry name" value="START-like_dom_sf"/>
</dbReference>
<dbReference type="CDD" id="cd07812">
    <property type="entry name" value="SRPBCC"/>
    <property type="match status" value="1"/>
</dbReference>
<dbReference type="InterPro" id="IPR016040">
    <property type="entry name" value="NAD(P)-bd_dom"/>
</dbReference>
<dbReference type="GO" id="GO:0004029">
    <property type="term" value="F:aldehyde dehydrogenase (NAD+) activity"/>
    <property type="evidence" value="ECO:0007669"/>
    <property type="project" value="TreeGrafter"/>
</dbReference>
<dbReference type="InterPro" id="IPR051783">
    <property type="entry name" value="NAD(P)-dependent_oxidoreduct"/>
</dbReference>
<dbReference type="InterPro" id="IPR036291">
    <property type="entry name" value="NAD(P)-bd_dom_sf"/>
</dbReference>
<dbReference type="PANTHER" id="PTHR48079:SF6">
    <property type="entry name" value="NAD(P)-BINDING DOMAIN-CONTAINING PROTEIN-RELATED"/>
    <property type="match status" value="1"/>
</dbReference>
<dbReference type="Proteomes" id="UP000006062">
    <property type="component" value="Chromosome"/>
</dbReference>
<dbReference type="SUPFAM" id="SSF51735">
    <property type="entry name" value="NAD(P)-binding Rossmann-fold domains"/>
    <property type="match status" value="1"/>
</dbReference>
<evidence type="ECO:0000313" key="4">
    <source>
        <dbReference type="Proteomes" id="UP000006062"/>
    </source>
</evidence>
<dbReference type="Pfam" id="PF13460">
    <property type="entry name" value="NAD_binding_10"/>
    <property type="match status" value="1"/>
</dbReference>
<dbReference type="HOGENOM" id="CLU_007383_6_11_6"/>
<dbReference type="Gene3D" id="3.30.530.20">
    <property type="match status" value="1"/>
</dbReference>
<keyword evidence="4" id="KW-1185">Reference proteome</keyword>
<dbReference type="eggNOG" id="COG0702">
    <property type="taxonomic scope" value="Bacteria"/>
</dbReference>
<proteinExistence type="predicted"/>
<evidence type="ECO:0000259" key="2">
    <source>
        <dbReference type="Pfam" id="PF13460"/>
    </source>
</evidence>
<evidence type="ECO:0000313" key="3">
    <source>
        <dbReference type="EMBL" id="AFL75035.1"/>
    </source>
</evidence>
<dbReference type="KEGG" id="tvi:Thivi_3158"/>
<accession>I3YDG7</accession>